<dbReference type="Gene3D" id="1.10.10.10">
    <property type="entry name" value="Winged helix-like DNA-binding domain superfamily/Winged helix DNA-binding domain"/>
    <property type="match status" value="1"/>
</dbReference>
<dbReference type="Gene3D" id="1.20.120.530">
    <property type="entry name" value="GntR ligand-binding domain-like"/>
    <property type="match status" value="1"/>
</dbReference>
<evidence type="ECO:0000256" key="3">
    <source>
        <dbReference type="ARBA" id="ARBA00023163"/>
    </source>
</evidence>
<dbReference type="InterPro" id="IPR036388">
    <property type="entry name" value="WH-like_DNA-bd_sf"/>
</dbReference>
<dbReference type="Pfam" id="PF00392">
    <property type="entry name" value="GntR"/>
    <property type="match status" value="1"/>
</dbReference>
<dbReference type="InterPro" id="IPR000524">
    <property type="entry name" value="Tscrpt_reg_HTH_GntR"/>
</dbReference>
<feature type="domain" description="HTH gntR-type" evidence="4">
    <location>
        <begin position="18"/>
        <end position="85"/>
    </location>
</feature>
<name>A0ABX1S2F4_9PSEU</name>
<organism evidence="5 6">
    <name type="scientific">Pseudonocardia acidicola</name>
    <dbReference type="NCBI Taxonomy" id="2724939"/>
    <lineage>
        <taxon>Bacteria</taxon>
        <taxon>Bacillati</taxon>
        <taxon>Actinomycetota</taxon>
        <taxon>Actinomycetes</taxon>
        <taxon>Pseudonocardiales</taxon>
        <taxon>Pseudonocardiaceae</taxon>
        <taxon>Pseudonocardia</taxon>
    </lineage>
</organism>
<gene>
    <name evidence="5" type="ORF">HF526_00115</name>
</gene>
<dbReference type="InterPro" id="IPR036390">
    <property type="entry name" value="WH_DNA-bd_sf"/>
</dbReference>
<dbReference type="SUPFAM" id="SSF48008">
    <property type="entry name" value="GntR ligand-binding domain-like"/>
    <property type="match status" value="1"/>
</dbReference>
<evidence type="ECO:0000256" key="1">
    <source>
        <dbReference type="ARBA" id="ARBA00023015"/>
    </source>
</evidence>
<evidence type="ECO:0000259" key="4">
    <source>
        <dbReference type="PROSITE" id="PS50949"/>
    </source>
</evidence>
<sequence length="223" mass="24505">MSQPGNHVEAEFAEPPATSMASAAYLGLRDLLVTVQIPPGAPISEEQVMRRLGVGRTPVRESIKRLEIERLVAVYPRRGVFATAVHITDVGHLAEVRVQLEGEAAALAAQRATIAQREGLRALRRAAENLPTSPADLIAFDTRVHRAIYRSTGNPYLENTLSQYHNLMLRIWHLFLDRMPEIAGHVDEFAPVLDAIVQGDADLARRIATRHVDGFVAAVLSVV</sequence>
<evidence type="ECO:0000313" key="5">
    <source>
        <dbReference type="EMBL" id="NMH95736.1"/>
    </source>
</evidence>
<keyword evidence="3" id="KW-0804">Transcription</keyword>
<proteinExistence type="predicted"/>
<dbReference type="Proteomes" id="UP000820669">
    <property type="component" value="Unassembled WGS sequence"/>
</dbReference>
<dbReference type="RefSeq" id="WP_169379119.1">
    <property type="nucleotide sequence ID" value="NZ_JAAXLA010000001.1"/>
</dbReference>
<keyword evidence="2" id="KW-0238">DNA-binding</keyword>
<protein>
    <submittedName>
        <fullName evidence="5">GntR family transcriptional regulator</fullName>
    </submittedName>
</protein>
<dbReference type="InterPro" id="IPR011711">
    <property type="entry name" value="GntR_C"/>
</dbReference>
<evidence type="ECO:0000256" key="2">
    <source>
        <dbReference type="ARBA" id="ARBA00023125"/>
    </source>
</evidence>
<reference evidence="5 6" key="1">
    <citation type="submission" date="2020-04" db="EMBL/GenBank/DDBJ databases">
        <authorList>
            <person name="Klaysubun C."/>
            <person name="Duangmal K."/>
            <person name="Lipun K."/>
        </authorList>
    </citation>
    <scope>NUCLEOTIDE SEQUENCE [LARGE SCALE GENOMIC DNA]</scope>
    <source>
        <strain evidence="5 6">K10HN5</strain>
    </source>
</reference>
<evidence type="ECO:0000313" key="6">
    <source>
        <dbReference type="Proteomes" id="UP000820669"/>
    </source>
</evidence>
<dbReference type="EMBL" id="JAAXLA010000001">
    <property type="protein sequence ID" value="NMH95736.1"/>
    <property type="molecule type" value="Genomic_DNA"/>
</dbReference>
<accession>A0ABX1S2F4</accession>
<dbReference type="PANTHER" id="PTHR43537">
    <property type="entry name" value="TRANSCRIPTIONAL REGULATOR, GNTR FAMILY"/>
    <property type="match status" value="1"/>
</dbReference>
<keyword evidence="1" id="KW-0805">Transcription regulation</keyword>
<dbReference type="Pfam" id="PF07729">
    <property type="entry name" value="FCD"/>
    <property type="match status" value="1"/>
</dbReference>
<comment type="caution">
    <text evidence="5">The sequence shown here is derived from an EMBL/GenBank/DDBJ whole genome shotgun (WGS) entry which is preliminary data.</text>
</comment>
<keyword evidence="6" id="KW-1185">Reference proteome</keyword>
<dbReference type="SMART" id="SM00345">
    <property type="entry name" value="HTH_GNTR"/>
    <property type="match status" value="1"/>
</dbReference>
<dbReference type="PANTHER" id="PTHR43537:SF5">
    <property type="entry name" value="UXU OPERON TRANSCRIPTIONAL REGULATOR"/>
    <property type="match status" value="1"/>
</dbReference>
<dbReference type="PROSITE" id="PS50949">
    <property type="entry name" value="HTH_GNTR"/>
    <property type="match status" value="1"/>
</dbReference>
<dbReference type="InterPro" id="IPR008920">
    <property type="entry name" value="TF_FadR/GntR_C"/>
</dbReference>
<dbReference type="SMART" id="SM00895">
    <property type="entry name" value="FCD"/>
    <property type="match status" value="1"/>
</dbReference>
<dbReference type="SUPFAM" id="SSF46785">
    <property type="entry name" value="Winged helix' DNA-binding domain"/>
    <property type="match status" value="1"/>
</dbReference>